<evidence type="ECO:0000256" key="2">
    <source>
        <dbReference type="SAM" id="SignalP"/>
    </source>
</evidence>
<evidence type="ECO:0000256" key="1">
    <source>
        <dbReference type="SAM" id="MobiDB-lite"/>
    </source>
</evidence>
<dbReference type="EMBL" id="ML979142">
    <property type="protein sequence ID" value="KAF1911691.1"/>
    <property type="molecule type" value="Genomic_DNA"/>
</dbReference>
<keyword evidence="4" id="KW-1185">Reference proteome</keyword>
<dbReference type="Proteomes" id="UP000800096">
    <property type="component" value="Unassembled WGS sequence"/>
</dbReference>
<keyword evidence="2" id="KW-0732">Signal</keyword>
<accession>A0A6A5Q7C1</accession>
<reference evidence="3" key="1">
    <citation type="journal article" date="2020" name="Stud. Mycol.">
        <title>101 Dothideomycetes genomes: a test case for predicting lifestyles and emergence of pathogens.</title>
        <authorList>
            <person name="Haridas S."/>
            <person name="Albert R."/>
            <person name="Binder M."/>
            <person name="Bloem J."/>
            <person name="Labutti K."/>
            <person name="Salamov A."/>
            <person name="Andreopoulos B."/>
            <person name="Baker S."/>
            <person name="Barry K."/>
            <person name="Bills G."/>
            <person name="Bluhm B."/>
            <person name="Cannon C."/>
            <person name="Castanera R."/>
            <person name="Culley D."/>
            <person name="Daum C."/>
            <person name="Ezra D."/>
            <person name="Gonzalez J."/>
            <person name="Henrissat B."/>
            <person name="Kuo A."/>
            <person name="Liang C."/>
            <person name="Lipzen A."/>
            <person name="Lutzoni F."/>
            <person name="Magnuson J."/>
            <person name="Mondo S."/>
            <person name="Nolan M."/>
            <person name="Ohm R."/>
            <person name="Pangilinan J."/>
            <person name="Park H.-J."/>
            <person name="Ramirez L."/>
            <person name="Alfaro M."/>
            <person name="Sun H."/>
            <person name="Tritt A."/>
            <person name="Yoshinaga Y."/>
            <person name="Zwiers L.-H."/>
            <person name="Turgeon B."/>
            <person name="Goodwin S."/>
            <person name="Spatafora J."/>
            <person name="Crous P."/>
            <person name="Grigoriev I."/>
        </authorList>
    </citation>
    <scope>NUCLEOTIDE SEQUENCE</scope>
    <source>
        <strain evidence="3">HMLAC05119</strain>
    </source>
</reference>
<evidence type="ECO:0000313" key="3">
    <source>
        <dbReference type="EMBL" id="KAF1911691.1"/>
    </source>
</evidence>
<organism evidence="3 4">
    <name type="scientific">Ampelomyces quisqualis</name>
    <name type="common">Powdery mildew agent</name>
    <dbReference type="NCBI Taxonomy" id="50730"/>
    <lineage>
        <taxon>Eukaryota</taxon>
        <taxon>Fungi</taxon>
        <taxon>Dikarya</taxon>
        <taxon>Ascomycota</taxon>
        <taxon>Pezizomycotina</taxon>
        <taxon>Dothideomycetes</taxon>
        <taxon>Pleosporomycetidae</taxon>
        <taxon>Pleosporales</taxon>
        <taxon>Pleosporineae</taxon>
        <taxon>Phaeosphaeriaceae</taxon>
        <taxon>Ampelomyces</taxon>
    </lineage>
</organism>
<name>A0A6A5Q7C1_AMPQU</name>
<sequence>MRRAIALLFMVAQFFVLTTAHRDWLVKGLPQCWQDCLKATEDGCSSSSCICKTSADSTSYLPGAISCTVSKCNADEVALDMFLGPLDMLCSGIHCPIPDEVIKAAYANERPQSIRTTSTTTSSRKPEHSTSKTTENGPELTSTIRSTLTRTSADSSGHTLQIMVPIVVGPSGVSTGFVSTSTLTGRSTSSIIEPSLPDLSLMPSSTSAAAPQETGGSAGGSGSPFDAPAAATQWTVPAPLLGMVALAMLYMRL</sequence>
<evidence type="ECO:0000313" key="4">
    <source>
        <dbReference type="Proteomes" id="UP000800096"/>
    </source>
</evidence>
<feature type="region of interest" description="Disordered" evidence="1">
    <location>
        <begin position="108"/>
        <end position="141"/>
    </location>
</feature>
<feature type="region of interest" description="Disordered" evidence="1">
    <location>
        <begin position="199"/>
        <end position="224"/>
    </location>
</feature>
<gene>
    <name evidence="3" type="ORF">BDU57DRAFT_542801</name>
</gene>
<protein>
    <recommendedName>
        <fullName evidence="5">Extracellular membrane protein CFEM domain-containing protein</fullName>
    </recommendedName>
</protein>
<dbReference type="AlphaFoldDB" id="A0A6A5Q7C1"/>
<feature type="chain" id="PRO_5025681440" description="Extracellular membrane protein CFEM domain-containing protein" evidence="2">
    <location>
        <begin position="21"/>
        <end position="253"/>
    </location>
</feature>
<proteinExistence type="predicted"/>
<dbReference type="OrthoDB" id="3695248at2759"/>
<feature type="signal peptide" evidence="2">
    <location>
        <begin position="1"/>
        <end position="20"/>
    </location>
</feature>
<evidence type="ECO:0008006" key="5">
    <source>
        <dbReference type="Google" id="ProtNLM"/>
    </source>
</evidence>